<comment type="caution">
    <text evidence="1">The sequence shown here is derived from an EMBL/GenBank/DDBJ whole genome shotgun (WGS) entry which is preliminary data.</text>
</comment>
<proteinExistence type="predicted"/>
<evidence type="ECO:0000313" key="2">
    <source>
        <dbReference type="Proteomes" id="UP001638806"/>
    </source>
</evidence>
<reference evidence="1" key="1">
    <citation type="submission" date="2024-12" db="EMBL/GenBank/DDBJ databases">
        <title>Comparative genomics and development of molecular markers within Purpureocillium lilacinum and among Purpureocillium species.</title>
        <authorList>
            <person name="Yeh Z.-Y."/>
            <person name="Ni N.-T."/>
            <person name="Lo P.-H."/>
            <person name="Mushyakhwo K."/>
            <person name="Lin C.-F."/>
            <person name="Nai Y.-S."/>
        </authorList>
    </citation>
    <scope>NUCLEOTIDE SEQUENCE</scope>
    <source>
        <strain evidence="1">NCHU-NPUST-175</strain>
    </source>
</reference>
<organism evidence="1 2">
    <name type="scientific">Purpureocillium lilacinum</name>
    <name type="common">Paecilomyces lilacinus</name>
    <dbReference type="NCBI Taxonomy" id="33203"/>
    <lineage>
        <taxon>Eukaryota</taxon>
        <taxon>Fungi</taxon>
        <taxon>Dikarya</taxon>
        <taxon>Ascomycota</taxon>
        <taxon>Pezizomycotina</taxon>
        <taxon>Sordariomycetes</taxon>
        <taxon>Hypocreomycetidae</taxon>
        <taxon>Hypocreales</taxon>
        <taxon>Ophiocordycipitaceae</taxon>
        <taxon>Purpureocillium</taxon>
    </lineage>
</organism>
<dbReference type="EMBL" id="JBGNUJ010000004">
    <property type="protein sequence ID" value="KAL3959803.1"/>
    <property type="molecule type" value="Genomic_DNA"/>
</dbReference>
<gene>
    <name evidence="1" type="ORF">ACCO45_004920</name>
</gene>
<name>A0ACC4DUM5_PURLI</name>
<evidence type="ECO:0000313" key="1">
    <source>
        <dbReference type="EMBL" id="KAL3959803.1"/>
    </source>
</evidence>
<protein>
    <submittedName>
        <fullName evidence="1">Uncharacterized protein</fullName>
    </submittedName>
</protein>
<accession>A0ACC4DUM5</accession>
<sequence length="99" mass="10682">MAADRAAVASGADLGDGLRKRPVAASQASLTPRVARPTIRRSSPKSFAETFDEWEPIFAPLIFTALAFFTRLWKIGLSDIVTWDEAQYGQPPAAPGGFC</sequence>
<dbReference type="Proteomes" id="UP001638806">
    <property type="component" value="Unassembled WGS sequence"/>
</dbReference>
<keyword evidence="2" id="KW-1185">Reference proteome</keyword>